<dbReference type="PANTHER" id="PTHR48022:SF2">
    <property type="entry name" value="PLASTIDIC GLUCOSE TRANSPORTER 4"/>
    <property type="match status" value="1"/>
</dbReference>
<evidence type="ECO:0000256" key="4">
    <source>
        <dbReference type="ARBA" id="ARBA00022692"/>
    </source>
</evidence>
<dbReference type="AlphaFoldDB" id="A0A6A6PAK6"/>
<evidence type="ECO:0000313" key="11">
    <source>
        <dbReference type="Proteomes" id="UP000799766"/>
    </source>
</evidence>
<keyword evidence="4 8" id="KW-0812">Transmembrane</keyword>
<keyword evidence="6 8" id="KW-0472">Membrane</keyword>
<evidence type="ECO:0000256" key="1">
    <source>
        <dbReference type="ARBA" id="ARBA00004141"/>
    </source>
</evidence>
<evidence type="ECO:0000256" key="7">
    <source>
        <dbReference type="RuleBase" id="RU003346"/>
    </source>
</evidence>
<evidence type="ECO:0000259" key="9">
    <source>
        <dbReference type="PROSITE" id="PS50850"/>
    </source>
</evidence>
<feature type="transmembrane region" description="Helical" evidence="8">
    <location>
        <begin position="9"/>
        <end position="30"/>
    </location>
</feature>
<gene>
    <name evidence="10" type="ORF">BDY21DRAFT_258627</name>
</gene>
<sequence length="473" mass="50296">MSIRLPPRYVIASIICSLGGLIQGIDTGIIGPVTVMKNYTAHFGKQSAEVHGIVVSSILLSAFVASFFAGRPADVLGRPQSIACGAAIFGTGAALQAGATSIGMFIAARVIEGIGEGLYFGTLTIYICEISPPSKRGALTTGPQLCVCFGLLIGYFTCYGTGSIDSSLSWRIPFILLTVLSFFFTLTALLLLPPSPRWLTNRGREATATWDALGVKHEDREKIEDEYAGATVLEQTNSAALPSQADIPPRTSGDKVGFSDLFASDVRGRTMLGVFLMSTMQLGGVDAILYYAPLLFEQAGLESFEASFLASGISAIVICAVSVPALLLADKWGRRQSTLLGGLGLTGTMLLMGSLYASNSVHSNRGAARWVVIVCIYLYAAIFASSWAVAIKVYAPEIQPQRTRAGATSLAHGANWACNFFVAFICPILLARSSYGAYFLFGSVTALTTLVGFLFMVETRGKPLDEIEAAFSR</sequence>
<dbReference type="FunFam" id="1.20.1250.20:FF:000134">
    <property type="entry name" value="MFS sugar transporter protein"/>
    <property type="match status" value="1"/>
</dbReference>
<evidence type="ECO:0000256" key="8">
    <source>
        <dbReference type="SAM" id="Phobius"/>
    </source>
</evidence>
<dbReference type="PROSITE" id="PS00216">
    <property type="entry name" value="SUGAR_TRANSPORT_1"/>
    <property type="match status" value="1"/>
</dbReference>
<feature type="transmembrane region" description="Helical" evidence="8">
    <location>
        <begin position="145"/>
        <end position="164"/>
    </location>
</feature>
<dbReference type="PROSITE" id="PS50850">
    <property type="entry name" value="MFS"/>
    <property type="match status" value="1"/>
</dbReference>
<feature type="transmembrane region" description="Helical" evidence="8">
    <location>
        <begin position="339"/>
        <end position="358"/>
    </location>
</feature>
<reference evidence="10" key="1">
    <citation type="journal article" date="2020" name="Stud. Mycol.">
        <title>101 Dothideomycetes genomes: a test case for predicting lifestyles and emergence of pathogens.</title>
        <authorList>
            <person name="Haridas S."/>
            <person name="Albert R."/>
            <person name="Binder M."/>
            <person name="Bloem J."/>
            <person name="Labutti K."/>
            <person name="Salamov A."/>
            <person name="Andreopoulos B."/>
            <person name="Baker S."/>
            <person name="Barry K."/>
            <person name="Bills G."/>
            <person name="Bluhm B."/>
            <person name="Cannon C."/>
            <person name="Castanera R."/>
            <person name="Culley D."/>
            <person name="Daum C."/>
            <person name="Ezra D."/>
            <person name="Gonzalez J."/>
            <person name="Henrissat B."/>
            <person name="Kuo A."/>
            <person name="Liang C."/>
            <person name="Lipzen A."/>
            <person name="Lutzoni F."/>
            <person name="Magnuson J."/>
            <person name="Mondo S."/>
            <person name="Nolan M."/>
            <person name="Ohm R."/>
            <person name="Pangilinan J."/>
            <person name="Park H.-J."/>
            <person name="Ramirez L."/>
            <person name="Alfaro M."/>
            <person name="Sun H."/>
            <person name="Tritt A."/>
            <person name="Yoshinaga Y."/>
            <person name="Zwiers L.-H."/>
            <person name="Turgeon B."/>
            <person name="Goodwin S."/>
            <person name="Spatafora J."/>
            <person name="Crous P."/>
            <person name="Grigoriev I."/>
        </authorList>
    </citation>
    <scope>NUCLEOTIDE SEQUENCE</scope>
    <source>
        <strain evidence="10">ATCC 16933</strain>
    </source>
</reference>
<dbReference type="PRINTS" id="PR00171">
    <property type="entry name" value="SUGRTRNSPORT"/>
</dbReference>
<dbReference type="InterPro" id="IPR003663">
    <property type="entry name" value="Sugar/inositol_transpt"/>
</dbReference>
<feature type="transmembrane region" description="Helical" evidence="8">
    <location>
        <begin position="407"/>
        <end position="430"/>
    </location>
</feature>
<keyword evidence="5 8" id="KW-1133">Transmembrane helix</keyword>
<proteinExistence type="inferred from homology"/>
<feature type="transmembrane region" description="Helical" evidence="8">
    <location>
        <begin position="50"/>
        <end position="70"/>
    </location>
</feature>
<dbReference type="PROSITE" id="PS00217">
    <property type="entry name" value="SUGAR_TRANSPORT_2"/>
    <property type="match status" value="1"/>
</dbReference>
<dbReference type="GO" id="GO:0005351">
    <property type="term" value="F:carbohydrate:proton symporter activity"/>
    <property type="evidence" value="ECO:0007669"/>
    <property type="project" value="TreeGrafter"/>
</dbReference>
<protein>
    <submittedName>
        <fullName evidence="10">General substrate transporter</fullName>
    </submittedName>
</protein>
<name>A0A6A6PAK6_9PEZI</name>
<keyword evidence="3 7" id="KW-0813">Transport</keyword>
<dbReference type="Proteomes" id="UP000799766">
    <property type="component" value="Unassembled WGS sequence"/>
</dbReference>
<dbReference type="InterPro" id="IPR036259">
    <property type="entry name" value="MFS_trans_sf"/>
</dbReference>
<organism evidence="10 11">
    <name type="scientific">Lineolata rhizophorae</name>
    <dbReference type="NCBI Taxonomy" id="578093"/>
    <lineage>
        <taxon>Eukaryota</taxon>
        <taxon>Fungi</taxon>
        <taxon>Dikarya</taxon>
        <taxon>Ascomycota</taxon>
        <taxon>Pezizomycotina</taxon>
        <taxon>Dothideomycetes</taxon>
        <taxon>Dothideomycetes incertae sedis</taxon>
        <taxon>Lineolatales</taxon>
        <taxon>Lineolataceae</taxon>
        <taxon>Lineolata</taxon>
    </lineage>
</organism>
<keyword evidence="11" id="KW-1185">Reference proteome</keyword>
<feature type="non-terminal residue" evidence="10">
    <location>
        <position position="473"/>
    </location>
</feature>
<dbReference type="Gene3D" id="1.20.1250.20">
    <property type="entry name" value="MFS general substrate transporter like domains"/>
    <property type="match status" value="1"/>
</dbReference>
<dbReference type="EMBL" id="MU001672">
    <property type="protein sequence ID" value="KAF2460980.1"/>
    <property type="molecule type" value="Genomic_DNA"/>
</dbReference>
<evidence type="ECO:0000256" key="3">
    <source>
        <dbReference type="ARBA" id="ARBA00022448"/>
    </source>
</evidence>
<dbReference type="InterPro" id="IPR020846">
    <property type="entry name" value="MFS_dom"/>
</dbReference>
<dbReference type="GO" id="GO:0016020">
    <property type="term" value="C:membrane"/>
    <property type="evidence" value="ECO:0007669"/>
    <property type="project" value="UniProtKB-SubCell"/>
</dbReference>
<feature type="transmembrane region" description="Helical" evidence="8">
    <location>
        <begin position="170"/>
        <end position="192"/>
    </location>
</feature>
<evidence type="ECO:0000256" key="5">
    <source>
        <dbReference type="ARBA" id="ARBA00022989"/>
    </source>
</evidence>
<dbReference type="InterPro" id="IPR005828">
    <property type="entry name" value="MFS_sugar_transport-like"/>
</dbReference>
<dbReference type="NCBIfam" id="TIGR00879">
    <property type="entry name" value="SP"/>
    <property type="match status" value="1"/>
</dbReference>
<dbReference type="SUPFAM" id="SSF103473">
    <property type="entry name" value="MFS general substrate transporter"/>
    <property type="match status" value="1"/>
</dbReference>
<feature type="transmembrane region" description="Helical" evidence="8">
    <location>
        <begin position="272"/>
        <end position="296"/>
    </location>
</feature>
<dbReference type="InterPro" id="IPR050360">
    <property type="entry name" value="MFS_Sugar_Transporters"/>
</dbReference>
<dbReference type="PANTHER" id="PTHR48022">
    <property type="entry name" value="PLASTIDIC GLUCOSE TRANSPORTER 4"/>
    <property type="match status" value="1"/>
</dbReference>
<dbReference type="InterPro" id="IPR005829">
    <property type="entry name" value="Sugar_transporter_CS"/>
</dbReference>
<comment type="similarity">
    <text evidence="2 7">Belongs to the major facilitator superfamily. Sugar transporter (TC 2.A.1.1) family.</text>
</comment>
<accession>A0A6A6PAK6</accession>
<evidence type="ECO:0000256" key="2">
    <source>
        <dbReference type="ARBA" id="ARBA00010992"/>
    </source>
</evidence>
<feature type="transmembrane region" description="Helical" evidence="8">
    <location>
        <begin position="308"/>
        <end position="327"/>
    </location>
</feature>
<dbReference type="OrthoDB" id="5399138at2759"/>
<comment type="subcellular location">
    <subcellularLocation>
        <location evidence="1">Membrane</location>
        <topology evidence="1">Multi-pass membrane protein</topology>
    </subcellularLocation>
</comment>
<evidence type="ECO:0000313" key="10">
    <source>
        <dbReference type="EMBL" id="KAF2460980.1"/>
    </source>
</evidence>
<evidence type="ECO:0000256" key="6">
    <source>
        <dbReference type="ARBA" id="ARBA00023136"/>
    </source>
</evidence>
<feature type="domain" description="Major facilitator superfamily (MFS) profile" evidence="9">
    <location>
        <begin position="12"/>
        <end position="460"/>
    </location>
</feature>
<feature type="transmembrane region" description="Helical" evidence="8">
    <location>
        <begin position="436"/>
        <end position="457"/>
    </location>
</feature>
<dbReference type="Pfam" id="PF00083">
    <property type="entry name" value="Sugar_tr"/>
    <property type="match status" value="1"/>
</dbReference>
<feature type="transmembrane region" description="Helical" evidence="8">
    <location>
        <begin position="370"/>
        <end position="395"/>
    </location>
</feature>